<feature type="compositionally biased region" description="Low complexity" evidence="1">
    <location>
        <begin position="174"/>
        <end position="185"/>
    </location>
</feature>
<reference evidence="3" key="1">
    <citation type="submission" date="2022-11" db="UniProtKB">
        <authorList>
            <consortium name="WormBaseParasite"/>
        </authorList>
    </citation>
    <scope>IDENTIFICATION</scope>
</reference>
<dbReference type="AlphaFoldDB" id="A0A915DBF5"/>
<accession>A0A915DBF5</accession>
<organism evidence="2 3">
    <name type="scientific">Ditylenchus dipsaci</name>
    <dbReference type="NCBI Taxonomy" id="166011"/>
    <lineage>
        <taxon>Eukaryota</taxon>
        <taxon>Metazoa</taxon>
        <taxon>Ecdysozoa</taxon>
        <taxon>Nematoda</taxon>
        <taxon>Chromadorea</taxon>
        <taxon>Rhabditida</taxon>
        <taxon>Tylenchina</taxon>
        <taxon>Tylenchomorpha</taxon>
        <taxon>Sphaerularioidea</taxon>
        <taxon>Anguinidae</taxon>
        <taxon>Anguininae</taxon>
        <taxon>Ditylenchus</taxon>
    </lineage>
</organism>
<feature type="region of interest" description="Disordered" evidence="1">
    <location>
        <begin position="165"/>
        <end position="201"/>
    </location>
</feature>
<keyword evidence="2" id="KW-1185">Reference proteome</keyword>
<sequence length="310" mass="33351">MNGMVPQSAASEFLRPPNASSVGGHYPPPSQDDDNPLKRIEAMTKLCDPTPNNNAVNGNKMSRIASNMDMPDAEAAAAQSKEEKLAKLEAINKFMSTTPNFCNQTNNPGMRRPQFFLPAGMNPGPGNLMPSNQPQFDPQLAAMIHHQRQQQAAFYGGPQPNGMAWSGGGPPGGPQMVMGPNGPMPASHSPSFNPLNQPNGQMMMAGGMPNPQQSQFPGGQGMPGGPGGQMFSPAQMAAMQQHHMRMAQPNQQNFQPDMRPGPESNYWPGQQHMPQPLANLDSRVPVQKMQYFPNSQMGQPQQSMAGGVPQ</sequence>
<evidence type="ECO:0000256" key="1">
    <source>
        <dbReference type="SAM" id="MobiDB-lite"/>
    </source>
</evidence>
<evidence type="ECO:0000313" key="2">
    <source>
        <dbReference type="Proteomes" id="UP000887574"/>
    </source>
</evidence>
<feature type="compositionally biased region" description="Polar residues" evidence="1">
    <location>
        <begin position="188"/>
        <end position="200"/>
    </location>
</feature>
<dbReference type="WBParaSite" id="jg18104">
    <property type="protein sequence ID" value="jg18104"/>
    <property type="gene ID" value="jg18104"/>
</dbReference>
<proteinExistence type="predicted"/>
<feature type="region of interest" description="Disordered" evidence="1">
    <location>
        <begin position="251"/>
        <end position="310"/>
    </location>
</feature>
<evidence type="ECO:0000313" key="3">
    <source>
        <dbReference type="WBParaSite" id="jg18104"/>
    </source>
</evidence>
<feature type="compositionally biased region" description="Polar residues" evidence="1">
    <location>
        <begin position="292"/>
        <end position="304"/>
    </location>
</feature>
<protein>
    <submittedName>
        <fullName evidence="3">Uncharacterized protein</fullName>
    </submittedName>
</protein>
<dbReference type="Proteomes" id="UP000887574">
    <property type="component" value="Unplaced"/>
</dbReference>
<feature type="region of interest" description="Disordered" evidence="1">
    <location>
        <begin position="1"/>
        <end position="39"/>
    </location>
</feature>
<name>A0A915DBF5_9BILA</name>